<evidence type="ECO:0000313" key="3">
    <source>
        <dbReference type="Proteomes" id="UP000636800"/>
    </source>
</evidence>
<organism evidence="1 3">
    <name type="scientific">Vanilla planifolia</name>
    <name type="common">Vanilla</name>
    <dbReference type="NCBI Taxonomy" id="51239"/>
    <lineage>
        <taxon>Eukaryota</taxon>
        <taxon>Viridiplantae</taxon>
        <taxon>Streptophyta</taxon>
        <taxon>Embryophyta</taxon>
        <taxon>Tracheophyta</taxon>
        <taxon>Spermatophyta</taxon>
        <taxon>Magnoliopsida</taxon>
        <taxon>Liliopsida</taxon>
        <taxon>Asparagales</taxon>
        <taxon>Orchidaceae</taxon>
        <taxon>Vanilloideae</taxon>
        <taxon>Vanilleae</taxon>
        <taxon>Vanilla</taxon>
    </lineage>
</organism>
<sequence length="173" mass="19618">MVTREGGVWTTTKAVPQCSSSGSREAMLPHDGAAGGALATAWEASQCVRYYASSHSSKSCRKYQSRRIALSRGDLNLRRELIEGICIWQGRFWACDYQNDTSRWQRQPVDSRHHKRWPCALPGWYHRELKLKVPGSGLFGAVDAFSARRVMARRNYRFAASVATRRGPMPSRR</sequence>
<dbReference type="Proteomes" id="UP000639772">
    <property type="component" value="Chromosome 11"/>
</dbReference>
<dbReference type="EMBL" id="JADCNL010000011">
    <property type="protein sequence ID" value="KAG0461678.1"/>
    <property type="molecule type" value="Genomic_DNA"/>
</dbReference>
<protein>
    <submittedName>
        <fullName evidence="1">Uncharacterized protein</fullName>
    </submittedName>
</protein>
<keyword evidence="3" id="KW-1185">Reference proteome</keyword>
<evidence type="ECO:0000313" key="4">
    <source>
        <dbReference type="Proteomes" id="UP000639772"/>
    </source>
</evidence>
<dbReference type="Proteomes" id="UP000636800">
    <property type="component" value="Chromosome 11"/>
</dbReference>
<reference evidence="3 4" key="1">
    <citation type="journal article" date="2020" name="Nat. Food">
        <title>A phased Vanilla planifolia genome enables genetic improvement of flavour and production.</title>
        <authorList>
            <person name="Hasing T."/>
            <person name="Tang H."/>
            <person name="Brym M."/>
            <person name="Khazi F."/>
            <person name="Huang T."/>
            <person name="Chambers A.H."/>
        </authorList>
    </citation>
    <scope>NUCLEOTIDE SEQUENCE [LARGE SCALE GENOMIC DNA]</scope>
    <source>
        <tissue evidence="1">Leaf</tissue>
    </source>
</reference>
<evidence type="ECO:0000313" key="2">
    <source>
        <dbReference type="EMBL" id="KAG0463179.1"/>
    </source>
</evidence>
<gene>
    <name evidence="2" type="ORF">HPP92_021655</name>
    <name evidence="1" type="ORF">HPP92_021975</name>
</gene>
<name>A0A835UHM3_VANPL</name>
<proteinExistence type="predicted"/>
<dbReference type="AlphaFoldDB" id="A0A835UHM3"/>
<comment type="caution">
    <text evidence="1">The sequence shown here is derived from an EMBL/GenBank/DDBJ whole genome shotgun (WGS) entry which is preliminary data.</text>
</comment>
<accession>A0A835UHM3</accession>
<evidence type="ECO:0000313" key="1">
    <source>
        <dbReference type="EMBL" id="KAG0461678.1"/>
    </source>
</evidence>
<dbReference type="EMBL" id="JADCNM010000011">
    <property type="protein sequence ID" value="KAG0463179.1"/>
    <property type="molecule type" value="Genomic_DNA"/>
</dbReference>